<comment type="caution">
    <text evidence="1">The sequence shown here is derived from an EMBL/GenBank/DDBJ whole genome shotgun (WGS) entry which is preliminary data.</text>
</comment>
<keyword evidence="2" id="KW-1185">Reference proteome</keyword>
<organism evidence="1 2">
    <name type="scientific">Modicella reniformis</name>
    <dbReference type="NCBI Taxonomy" id="1440133"/>
    <lineage>
        <taxon>Eukaryota</taxon>
        <taxon>Fungi</taxon>
        <taxon>Fungi incertae sedis</taxon>
        <taxon>Mucoromycota</taxon>
        <taxon>Mortierellomycotina</taxon>
        <taxon>Mortierellomycetes</taxon>
        <taxon>Mortierellales</taxon>
        <taxon>Mortierellaceae</taxon>
        <taxon>Modicella</taxon>
    </lineage>
</organism>
<protein>
    <submittedName>
        <fullName evidence="1">Uncharacterized protein</fullName>
    </submittedName>
</protein>
<feature type="non-terminal residue" evidence="1">
    <location>
        <position position="1"/>
    </location>
</feature>
<dbReference type="OrthoDB" id="2447137at2759"/>
<sequence length="343" mass="39549">SSRHCTPQKMPRPWSSIISRAVKWRERTPPPRIFECAIKVFTKRSQSKKVVDSQQLNFPHGSTSTASVMTSLPETPMYEDLLGRFSNIREHFSDKKQQRLGRDLDVDASQNAKSFNPYRTVDKGRARCPLHQSGNKYKYRKRYSFKTRTRLVEHPQPDTMRIQRICQRAIIAVYMERISDTCVDENDRKVLDKLCPRISDKDILDEEDDGDAQNESADLTDGNVKKDSSTAFLSAFLNCIYNRRQSTRSEPLIVAHFIDKVEDVLPPMSDPRATREPMSYPAYTVLRSTVTELSAALRRHFKNGSRELAEKEPEHLITKLLTDIDSYGEEQSQKEAGLWAQDF</sequence>
<evidence type="ECO:0000313" key="2">
    <source>
        <dbReference type="Proteomes" id="UP000749646"/>
    </source>
</evidence>
<evidence type="ECO:0000313" key="1">
    <source>
        <dbReference type="EMBL" id="KAF9960318.1"/>
    </source>
</evidence>
<proteinExistence type="predicted"/>
<dbReference type="EMBL" id="JAAAHW010006468">
    <property type="protein sequence ID" value="KAF9960318.1"/>
    <property type="molecule type" value="Genomic_DNA"/>
</dbReference>
<dbReference type="Proteomes" id="UP000749646">
    <property type="component" value="Unassembled WGS sequence"/>
</dbReference>
<dbReference type="AlphaFoldDB" id="A0A9P6J314"/>
<gene>
    <name evidence="1" type="ORF">BGZ65_012500</name>
</gene>
<accession>A0A9P6J314</accession>
<name>A0A9P6J314_9FUNG</name>
<reference evidence="1" key="1">
    <citation type="journal article" date="2020" name="Fungal Divers.">
        <title>Resolving the Mortierellaceae phylogeny through synthesis of multi-gene phylogenetics and phylogenomics.</title>
        <authorList>
            <person name="Vandepol N."/>
            <person name="Liber J."/>
            <person name="Desiro A."/>
            <person name="Na H."/>
            <person name="Kennedy M."/>
            <person name="Barry K."/>
            <person name="Grigoriev I.V."/>
            <person name="Miller A.N."/>
            <person name="O'Donnell K."/>
            <person name="Stajich J.E."/>
            <person name="Bonito G."/>
        </authorList>
    </citation>
    <scope>NUCLEOTIDE SEQUENCE</scope>
    <source>
        <strain evidence="1">MES-2147</strain>
    </source>
</reference>